<proteinExistence type="predicted"/>
<comment type="caution">
    <text evidence="1">The sequence shown here is derived from an EMBL/GenBank/DDBJ whole genome shotgun (WGS) entry which is preliminary data.</text>
</comment>
<accession>A0A5D0MHK2</accession>
<dbReference type="EMBL" id="VSIX01000065">
    <property type="protein sequence ID" value="TYB30910.1"/>
    <property type="molecule type" value="Genomic_DNA"/>
</dbReference>
<evidence type="ECO:0000313" key="1">
    <source>
        <dbReference type="EMBL" id="TYB30910.1"/>
    </source>
</evidence>
<gene>
    <name evidence="1" type="ORF">FXF47_06925</name>
</gene>
<dbReference type="AlphaFoldDB" id="A0A5D0MHK2"/>
<dbReference type="SUPFAM" id="SSF56935">
    <property type="entry name" value="Porins"/>
    <property type="match status" value="1"/>
</dbReference>
<sequence>MKKFLILLFIITTFFTFIAADTFITLHSFGRLNNVGDIRSMSMGLRGISLNDNINSSTLNPALATKSDRIIFNLGETYSFNKMSYNILGEDKTRGDFEVPYLNIVFPLPIDNLALSAHYNSPVNSRLRLEFEQNNENIIEKFNKNINFIQSAVSYKVFNYLSLSTGMIYIFGNEENSYKIYNGTYYNKLTEDSWEYQYEGYGTIFGANFNYSNINVSLSYRPAVDVNINKSFDNIAQGKSSFEYPQSIMSGISYYLKNSIFSIEYITENWANLDYEDYKKYEMEDMQKIAIGFEHNFEISYSSNTVKKNIELPLRAGFYYQKGYYKEGKEYGLTIGTSVKPFNTDNANFDIYMGIGKREMFFDSEYEETYFTFGASLRAYDKWYK</sequence>
<evidence type="ECO:0000313" key="2">
    <source>
        <dbReference type="Proteomes" id="UP000324143"/>
    </source>
</evidence>
<reference evidence="1" key="1">
    <citation type="submission" date="2019-08" db="EMBL/GenBank/DDBJ databases">
        <title>Genomic characterization of a novel candidate phylum (ARYD3) from a high temperature, high salinity tertiary oil reservoir in north central Oklahoma, USA.</title>
        <authorList>
            <person name="Youssef N.H."/>
            <person name="Yadav A."/>
            <person name="Elshahed M.S."/>
        </authorList>
    </citation>
    <scope>NUCLEOTIDE SEQUENCE [LARGE SCALE GENOMIC DNA]</scope>
    <source>
        <strain evidence="1">ARYD3</strain>
    </source>
</reference>
<keyword evidence="2" id="KW-1185">Reference proteome</keyword>
<protein>
    <recommendedName>
        <fullName evidence="3">Long-chain fatty acid transport protein</fullName>
    </recommendedName>
</protein>
<dbReference type="Proteomes" id="UP000324143">
    <property type="component" value="Unassembled WGS sequence"/>
</dbReference>
<evidence type="ECO:0008006" key="3">
    <source>
        <dbReference type="Google" id="ProtNLM"/>
    </source>
</evidence>
<organism evidence="1 2">
    <name type="scientific">Candidatus Mcinerneyibacterium aminivorans</name>
    <dbReference type="NCBI Taxonomy" id="2703815"/>
    <lineage>
        <taxon>Bacteria</taxon>
        <taxon>Candidatus Macinerneyibacteriota</taxon>
        <taxon>Candidatus Mcinerneyibacteria</taxon>
        <taxon>Candidatus Mcinerneyibacteriales</taxon>
        <taxon>Candidatus Mcinerneyibacteriaceae</taxon>
        <taxon>Candidatus Mcinerneyibacterium</taxon>
    </lineage>
</organism>
<name>A0A5D0MHK2_9BACT</name>